<sequence>MTDTLDDAKLQALEKQLQNVSYGGFGEEAWVYCDPDPGDDDEAEGGRLSDRDGPFA</sequence>
<feature type="non-terminal residue" evidence="2">
    <location>
        <position position="56"/>
    </location>
</feature>
<proteinExistence type="predicted"/>
<feature type="region of interest" description="Disordered" evidence="1">
    <location>
        <begin position="34"/>
        <end position="56"/>
    </location>
</feature>
<organism evidence="2">
    <name type="scientific">marine sediment metagenome</name>
    <dbReference type="NCBI Taxonomy" id="412755"/>
    <lineage>
        <taxon>unclassified sequences</taxon>
        <taxon>metagenomes</taxon>
        <taxon>ecological metagenomes</taxon>
    </lineage>
</organism>
<name>A0A0F8WNA4_9ZZZZ</name>
<evidence type="ECO:0000313" key="2">
    <source>
        <dbReference type="EMBL" id="KKK58178.1"/>
    </source>
</evidence>
<accession>A0A0F8WNA4</accession>
<dbReference type="EMBL" id="LAZR01064107">
    <property type="protein sequence ID" value="KKK58178.1"/>
    <property type="molecule type" value="Genomic_DNA"/>
</dbReference>
<feature type="compositionally biased region" description="Basic and acidic residues" evidence="1">
    <location>
        <begin position="44"/>
        <end position="56"/>
    </location>
</feature>
<protein>
    <submittedName>
        <fullName evidence="2">Uncharacterized protein</fullName>
    </submittedName>
</protein>
<gene>
    <name evidence="2" type="ORF">LCGC14_3047010</name>
</gene>
<dbReference type="AlphaFoldDB" id="A0A0F8WNA4"/>
<reference evidence="2" key="1">
    <citation type="journal article" date="2015" name="Nature">
        <title>Complex archaea that bridge the gap between prokaryotes and eukaryotes.</title>
        <authorList>
            <person name="Spang A."/>
            <person name="Saw J.H."/>
            <person name="Jorgensen S.L."/>
            <person name="Zaremba-Niedzwiedzka K."/>
            <person name="Martijn J."/>
            <person name="Lind A.E."/>
            <person name="van Eijk R."/>
            <person name="Schleper C."/>
            <person name="Guy L."/>
            <person name="Ettema T.J."/>
        </authorList>
    </citation>
    <scope>NUCLEOTIDE SEQUENCE</scope>
</reference>
<comment type="caution">
    <text evidence="2">The sequence shown here is derived from an EMBL/GenBank/DDBJ whole genome shotgun (WGS) entry which is preliminary data.</text>
</comment>
<evidence type="ECO:0000256" key="1">
    <source>
        <dbReference type="SAM" id="MobiDB-lite"/>
    </source>
</evidence>